<reference evidence="1 2" key="1">
    <citation type="submission" date="2018-03" db="EMBL/GenBank/DDBJ databases">
        <title>Genomic Encyclopedia of Archaeal and Bacterial Type Strains, Phase II (KMG-II): from individual species to whole genera.</title>
        <authorList>
            <person name="Goeker M."/>
        </authorList>
    </citation>
    <scope>NUCLEOTIDE SEQUENCE [LARGE SCALE GENOMIC DNA]</scope>
    <source>
        <strain evidence="1 2">DSM 25328</strain>
    </source>
</reference>
<sequence length="822" mass="92575">MPSKNFSFRSSLRRAAFGTAKTLLNVSSSTAAERKFYNILIRRLRGKPKQIQALAWHAEERGDLILALQAWSSLTTEAARKRQVPVTKVFGKIAALETRMRRRVAFYTPEQALTFPEVPQVALIEEKFADQARPSDRILQMERAALDEFWASVDEMSERAQSRLRKAYAALASHRNRAGRQHIACSALQPVLARWKDYQTSYPLLYKGVLKSLQEALNTTGSDLEESWKLVDDWWGFFAIRQDYIQEAALEQIWRLSLRTANNLQKQGHVDACERVLQPAFEFWEDNAAALVILARVSETREEWRQATDRWQLYAAIMNPVSTKSGTIIAENAEERARKAKFARTALRTARANLALKCHMAGKYREFRELAVRIVESLPDQRLLKYDPLFLDVARLYVQDALREDGVFTVPEVQKAGKLRRVVLCLDILKVSDVHTHSRVIFTMCRNLLRFDPDLHMHIVITNERFTVTTPVVSPSFNPTRDTEIEERARNALGHLYGNRFHLHLNHESGLEGVVHCCKQILSLDPDLVLYGGGHRGLFSNESRLVRHALYDLVPAAFFYIQANNEVDRKFDMVIARGPHAIEGDAGQAAIRVRPYPTIVEEVLSQDQSVVDPSKAASKIIVSAITGVRMDVRLSEMSETEASGFFSILDRVPGAVWHFIGARDVSAILKANQSLARRVETGQIKLHTSMPFDAFTALVSNAALFLHLPGFTGGSGGAAVARRGAIPILTFNHSDVSGRQPPETVFEVDNIAGYADMAVRLLLDRDQWVRIAQRQIAHTEWIRETSVQGFHACLLEAAQLGQNRLTAIVGANSEAETANMHQ</sequence>
<dbReference type="Gene3D" id="3.40.50.2000">
    <property type="entry name" value="Glycogen Phosphorylase B"/>
    <property type="match status" value="1"/>
</dbReference>
<gene>
    <name evidence="1" type="ORF">CLV89_1259</name>
</gene>
<dbReference type="AlphaFoldDB" id="A0A2T1A5I2"/>
<accession>A0A2T1A5I2</accession>
<evidence type="ECO:0000313" key="1">
    <source>
        <dbReference type="EMBL" id="PRZ43863.1"/>
    </source>
</evidence>
<organism evidence="1 2">
    <name type="scientific">Tritonibacter scottomollicae</name>
    <name type="common">Epibacterium scottomollicae</name>
    <dbReference type="NCBI Taxonomy" id="483013"/>
    <lineage>
        <taxon>Bacteria</taxon>
        <taxon>Pseudomonadati</taxon>
        <taxon>Pseudomonadota</taxon>
        <taxon>Alphaproteobacteria</taxon>
        <taxon>Rhodobacterales</taxon>
        <taxon>Paracoccaceae</taxon>
        <taxon>Tritonibacter</taxon>
    </lineage>
</organism>
<name>A0A2T1A5I2_TRISK</name>
<dbReference type="RefSeq" id="WP_133166766.1">
    <property type="nucleotide sequence ID" value="NZ_PVUF01000025.1"/>
</dbReference>
<dbReference type="EMBL" id="PVUF01000025">
    <property type="protein sequence ID" value="PRZ43863.1"/>
    <property type="molecule type" value="Genomic_DNA"/>
</dbReference>
<proteinExistence type="predicted"/>
<dbReference type="Proteomes" id="UP000237718">
    <property type="component" value="Unassembled WGS sequence"/>
</dbReference>
<comment type="caution">
    <text evidence="1">The sequence shown here is derived from an EMBL/GenBank/DDBJ whole genome shotgun (WGS) entry which is preliminary data.</text>
</comment>
<evidence type="ECO:0000313" key="2">
    <source>
        <dbReference type="Proteomes" id="UP000237718"/>
    </source>
</evidence>
<protein>
    <submittedName>
        <fullName evidence="1">Uncharacterized protein</fullName>
    </submittedName>
</protein>